<reference evidence="6" key="1">
    <citation type="journal article" date="2019" name="Int. J. Syst. Evol. Microbiol.">
        <title>The Global Catalogue of Microorganisms (GCM) 10K type strain sequencing project: providing services to taxonomists for standard genome sequencing and annotation.</title>
        <authorList>
            <consortium name="The Broad Institute Genomics Platform"/>
            <consortium name="The Broad Institute Genome Sequencing Center for Infectious Disease"/>
            <person name="Wu L."/>
            <person name="Ma J."/>
        </authorList>
    </citation>
    <scope>NUCLEOTIDE SEQUENCE [LARGE SCALE GENOMIC DNA]</scope>
    <source>
        <strain evidence="6">CCUG 59189</strain>
    </source>
</reference>
<proteinExistence type="predicted"/>
<dbReference type="PROSITE" id="PS50995">
    <property type="entry name" value="HTH_MARR_2"/>
    <property type="match status" value="1"/>
</dbReference>
<protein>
    <submittedName>
        <fullName evidence="5">MarR family winged helix-turn-helix transcriptional regulator</fullName>
    </submittedName>
</protein>
<dbReference type="Gene3D" id="1.10.10.10">
    <property type="entry name" value="Winged helix-like DNA-binding domain superfamily/Winged helix DNA-binding domain"/>
    <property type="match status" value="1"/>
</dbReference>
<sequence>MRKEEKIQKIIDLKDGIDELIHTRYHELAQKYDLSLEQYHLLIELDELMLDVNDEIQAPTIGQIAKNINNSQNTVSERVTRLENKGLVSRIKDSSDRRISRVVLTDEGRLLINQIDMQASSKFLFHSLSKMKDEDVDQLFHGLGELHKQMALMNEE</sequence>
<dbReference type="InterPro" id="IPR036390">
    <property type="entry name" value="WH_DNA-bd_sf"/>
</dbReference>
<dbReference type="PRINTS" id="PR00598">
    <property type="entry name" value="HTHMARR"/>
</dbReference>
<evidence type="ECO:0000313" key="6">
    <source>
        <dbReference type="Proteomes" id="UP001597262"/>
    </source>
</evidence>
<dbReference type="PANTHER" id="PTHR33164">
    <property type="entry name" value="TRANSCRIPTIONAL REGULATOR, MARR FAMILY"/>
    <property type="match status" value="1"/>
</dbReference>
<dbReference type="SMART" id="SM00347">
    <property type="entry name" value="HTH_MARR"/>
    <property type="match status" value="1"/>
</dbReference>
<feature type="domain" description="HTH marR-type" evidence="4">
    <location>
        <begin position="1"/>
        <end position="148"/>
    </location>
</feature>
<organism evidence="5 6">
    <name type="scientific">Paenibacillus puldeungensis</name>
    <dbReference type="NCBI Taxonomy" id="696536"/>
    <lineage>
        <taxon>Bacteria</taxon>
        <taxon>Bacillati</taxon>
        <taxon>Bacillota</taxon>
        <taxon>Bacilli</taxon>
        <taxon>Bacillales</taxon>
        <taxon>Paenibacillaceae</taxon>
        <taxon>Paenibacillus</taxon>
    </lineage>
</organism>
<dbReference type="PROSITE" id="PS01117">
    <property type="entry name" value="HTH_MARR_1"/>
    <property type="match status" value="1"/>
</dbReference>
<dbReference type="InterPro" id="IPR000835">
    <property type="entry name" value="HTH_MarR-typ"/>
</dbReference>
<dbReference type="InterPro" id="IPR036388">
    <property type="entry name" value="WH-like_DNA-bd_sf"/>
</dbReference>
<accession>A0ABW3RXU1</accession>
<evidence type="ECO:0000259" key="4">
    <source>
        <dbReference type="PROSITE" id="PS50995"/>
    </source>
</evidence>
<evidence type="ECO:0000256" key="2">
    <source>
        <dbReference type="ARBA" id="ARBA00023125"/>
    </source>
</evidence>
<evidence type="ECO:0000256" key="3">
    <source>
        <dbReference type="ARBA" id="ARBA00023163"/>
    </source>
</evidence>
<evidence type="ECO:0000256" key="1">
    <source>
        <dbReference type="ARBA" id="ARBA00023015"/>
    </source>
</evidence>
<dbReference type="SUPFAM" id="SSF46785">
    <property type="entry name" value="Winged helix' DNA-binding domain"/>
    <property type="match status" value="1"/>
</dbReference>
<keyword evidence="1" id="KW-0805">Transcription regulation</keyword>
<keyword evidence="2" id="KW-0238">DNA-binding</keyword>
<dbReference type="Proteomes" id="UP001597262">
    <property type="component" value="Unassembled WGS sequence"/>
</dbReference>
<keyword evidence="3" id="KW-0804">Transcription</keyword>
<gene>
    <name evidence="5" type="ORF">ACFQ3W_13565</name>
</gene>
<keyword evidence="6" id="KW-1185">Reference proteome</keyword>
<dbReference type="EMBL" id="JBHTLM010000009">
    <property type="protein sequence ID" value="MFD1177319.1"/>
    <property type="molecule type" value="Genomic_DNA"/>
</dbReference>
<name>A0ABW3RXU1_9BACL</name>
<evidence type="ECO:0000313" key="5">
    <source>
        <dbReference type="EMBL" id="MFD1177319.1"/>
    </source>
</evidence>
<dbReference type="InterPro" id="IPR039422">
    <property type="entry name" value="MarR/SlyA-like"/>
</dbReference>
<dbReference type="RefSeq" id="WP_379319771.1">
    <property type="nucleotide sequence ID" value="NZ_JBHTLM010000009.1"/>
</dbReference>
<dbReference type="InterPro" id="IPR023187">
    <property type="entry name" value="Tscrpt_reg_MarR-type_CS"/>
</dbReference>
<dbReference type="PANTHER" id="PTHR33164:SF89">
    <property type="entry name" value="MARR FAMILY REGULATORY PROTEIN"/>
    <property type="match status" value="1"/>
</dbReference>
<dbReference type="Pfam" id="PF01047">
    <property type="entry name" value="MarR"/>
    <property type="match status" value="1"/>
</dbReference>
<comment type="caution">
    <text evidence="5">The sequence shown here is derived from an EMBL/GenBank/DDBJ whole genome shotgun (WGS) entry which is preliminary data.</text>
</comment>